<gene>
    <name evidence="2" type="ORF">Sradi_2666100</name>
</gene>
<name>A0AAW2S852_SESRA</name>
<reference evidence="2" key="1">
    <citation type="submission" date="2020-06" db="EMBL/GenBank/DDBJ databases">
        <authorList>
            <person name="Li T."/>
            <person name="Hu X."/>
            <person name="Zhang T."/>
            <person name="Song X."/>
            <person name="Zhang H."/>
            <person name="Dai N."/>
            <person name="Sheng W."/>
            <person name="Hou X."/>
            <person name="Wei L."/>
        </authorList>
    </citation>
    <scope>NUCLEOTIDE SEQUENCE</scope>
    <source>
        <strain evidence="2">G02</strain>
        <tissue evidence="2">Leaf</tissue>
    </source>
</reference>
<protein>
    <submittedName>
        <fullName evidence="2">Retrovirus-related Pol polyprotein from transposon TNT 1-94</fullName>
    </submittedName>
</protein>
<dbReference type="AlphaFoldDB" id="A0AAW2S852"/>
<evidence type="ECO:0000313" key="2">
    <source>
        <dbReference type="EMBL" id="KAL0387843.1"/>
    </source>
</evidence>
<comment type="caution">
    <text evidence="2">The sequence shown here is derived from an EMBL/GenBank/DDBJ whole genome shotgun (WGS) entry which is preliminary data.</text>
</comment>
<accession>A0AAW2S852</accession>
<feature type="domain" description="Reverse transcriptase Ty1/copia-type" evidence="1">
    <location>
        <begin position="7"/>
        <end position="110"/>
    </location>
</feature>
<sequence>MSSIAKNNIWKLVDLPARRKTIGKKWVLKVKHKADRSIGKFKAQLVAKGYTQKEDIDYKETFSRVEMFASIRLIVAIITYLDLELFQMNIKTTFLNGELDEEIYMDQPESF</sequence>
<reference evidence="2" key="2">
    <citation type="journal article" date="2024" name="Plant">
        <title>Genomic evolution and insights into agronomic trait innovations of Sesamum species.</title>
        <authorList>
            <person name="Miao H."/>
            <person name="Wang L."/>
            <person name="Qu L."/>
            <person name="Liu H."/>
            <person name="Sun Y."/>
            <person name="Le M."/>
            <person name="Wang Q."/>
            <person name="Wei S."/>
            <person name="Zheng Y."/>
            <person name="Lin W."/>
            <person name="Duan Y."/>
            <person name="Cao H."/>
            <person name="Xiong S."/>
            <person name="Wang X."/>
            <person name="Wei L."/>
            <person name="Li C."/>
            <person name="Ma Q."/>
            <person name="Ju M."/>
            <person name="Zhao R."/>
            <person name="Li G."/>
            <person name="Mu C."/>
            <person name="Tian Q."/>
            <person name="Mei H."/>
            <person name="Zhang T."/>
            <person name="Gao T."/>
            <person name="Zhang H."/>
        </authorList>
    </citation>
    <scope>NUCLEOTIDE SEQUENCE</scope>
    <source>
        <strain evidence="2">G02</strain>
    </source>
</reference>
<organism evidence="2">
    <name type="scientific">Sesamum radiatum</name>
    <name type="common">Black benniseed</name>
    <dbReference type="NCBI Taxonomy" id="300843"/>
    <lineage>
        <taxon>Eukaryota</taxon>
        <taxon>Viridiplantae</taxon>
        <taxon>Streptophyta</taxon>
        <taxon>Embryophyta</taxon>
        <taxon>Tracheophyta</taxon>
        <taxon>Spermatophyta</taxon>
        <taxon>Magnoliopsida</taxon>
        <taxon>eudicotyledons</taxon>
        <taxon>Gunneridae</taxon>
        <taxon>Pentapetalae</taxon>
        <taxon>asterids</taxon>
        <taxon>lamiids</taxon>
        <taxon>Lamiales</taxon>
        <taxon>Pedaliaceae</taxon>
        <taxon>Sesamum</taxon>
    </lineage>
</organism>
<dbReference type="InterPro" id="IPR013103">
    <property type="entry name" value="RVT_2"/>
</dbReference>
<dbReference type="EMBL" id="JACGWJ010000011">
    <property type="protein sequence ID" value="KAL0387843.1"/>
    <property type="molecule type" value="Genomic_DNA"/>
</dbReference>
<dbReference type="Pfam" id="PF07727">
    <property type="entry name" value="RVT_2"/>
    <property type="match status" value="1"/>
</dbReference>
<proteinExistence type="predicted"/>
<evidence type="ECO:0000259" key="1">
    <source>
        <dbReference type="Pfam" id="PF07727"/>
    </source>
</evidence>